<sequence length="356" mass="40690">MSMRKIFIIGYELGGFGGMETVCKKFVEILTKYDNSINIEFIFFKEGNKNVNDDWLDGMKFRRVPSEISHTKIRRVHYALQFAKIIIKEQPDIVISFDTVCCYIADLSRKFSFKKFKIYSWIHFPIHNLYKSIYLLKADYHLSIGAGVTAQLIDIGVDEKKIFTIYNPVDKTNDLISRGNDTRLLYIGRILADEPKNIRELLVALSKIRGTWKLDIIGDGQDVDILKELSVKLNINDNIIWHGWQSNAWEYIKKNINSVTALVLTSTYEGFPMVLCEALSHGVFCISSNCQTGPADIIRHGINGILYPVNDTDSLVNSLQKIVNREPLPNVENIKKSINLLYADKYLSRVLIALAI</sequence>
<feature type="domain" description="Glycosyl transferase family 1" evidence="1">
    <location>
        <begin position="177"/>
        <end position="329"/>
    </location>
</feature>
<reference evidence="2 3" key="1">
    <citation type="submission" date="2015-09" db="EMBL/GenBank/DDBJ databases">
        <title>Draft genome sequence and assembly of Photorhabdus sp. VMG, a bacterial symbiont associated with Heterorhabditis zealandica.</title>
        <authorList>
            <person name="Naidoo S."/>
            <person name="Featherston J."/>
            <person name="Mothupi B."/>
            <person name="Gray V.M."/>
        </authorList>
    </citation>
    <scope>NUCLEOTIDE SEQUENCE [LARGE SCALE GENOMIC DNA]</scope>
    <source>
        <strain evidence="2 3">VMG</strain>
    </source>
</reference>
<dbReference type="SUPFAM" id="SSF53756">
    <property type="entry name" value="UDP-Glycosyltransferase/glycogen phosphorylase"/>
    <property type="match status" value="1"/>
</dbReference>
<dbReference type="InterPro" id="IPR001296">
    <property type="entry name" value="Glyco_trans_1"/>
</dbReference>
<proteinExistence type="predicted"/>
<evidence type="ECO:0000313" key="2">
    <source>
        <dbReference type="EMBL" id="KOY60969.1"/>
    </source>
</evidence>
<comment type="caution">
    <text evidence="2">The sequence shown here is derived from an EMBL/GenBank/DDBJ whole genome shotgun (WGS) entry which is preliminary data.</text>
</comment>
<dbReference type="Proteomes" id="UP000037727">
    <property type="component" value="Unassembled WGS sequence"/>
</dbReference>
<evidence type="ECO:0000313" key="3">
    <source>
        <dbReference type="Proteomes" id="UP000037727"/>
    </source>
</evidence>
<accession>A0ABR5K978</accession>
<protein>
    <recommendedName>
        <fullName evidence="1">Glycosyl transferase family 1 domain-containing protein</fullName>
    </recommendedName>
</protein>
<dbReference type="Gene3D" id="3.40.50.2000">
    <property type="entry name" value="Glycogen Phosphorylase B"/>
    <property type="match status" value="2"/>
</dbReference>
<dbReference type="CDD" id="cd03811">
    <property type="entry name" value="GT4_GT28_WabH-like"/>
    <property type="match status" value="1"/>
</dbReference>
<dbReference type="PANTHER" id="PTHR12526">
    <property type="entry name" value="GLYCOSYLTRANSFERASE"/>
    <property type="match status" value="1"/>
</dbReference>
<keyword evidence="3" id="KW-1185">Reference proteome</keyword>
<evidence type="ECO:0000259" key="1">
    <source>
        <dbReference type="Pfam" id="PF00534"/>
    </source>
</evidence>
<dbReference type="PANTHER" id="PTHR12526:SF630">
    <property type="entry name" value="GLYCOSYLTRANSFERASE"/>
    <property type="match status" value="1"/>
</dbReference>
<dbReference type="Pfam" id="PF00534">
    <property type="entry name" value="Glycos_transf_1"/>
    <property type="match status" value="1"/>
</dbReference>
<dbReference type="RefSeq" id="WP_072161909.1">
    <property type="nucleotide sequence ID" value="NZ_CAWMRL010000055.1"/>
</dbReference>
<name>A0ABR5K978_9GAMM</name>
<gene>
    <name evidence="2" type="ORF">AM629_16295</name>
</gene>
<dbReference type="EMBL" id="LJCS01000055">
    <property type="protein sequence ID" value="KOY60969.1"/>
    <property type="molecule type" value="Genomic_DNA"/>
</dbReference>
<organism evidence="2 3">
    <name type="scientific">Photorhabdus heterorhabditis</name>
    <dbReference type="NCBI Taxonomy" id="880156"/>
    <lineage>
        <taxon>Bacteria</taxon>
        <taxon>Pseudomonadati</taxon>
        <taxon>Pseudomonadota</taxon>
        <taxon>Gammaproteobacteria</taxon>
        <taxon>Enterobacterales</taxon>
        <taxon>Morganellaceae</taxon>
        <taxon>Photorhabdus</taxon>
    </lineage>
</organism>